<dbReference type="EMBL" id="AP019368">
    <property type="protein sequence ID" value="BBH52417.1"/>
    <property type="molecule type" value="Genomic_DNA"/>
</dbReference>
<feature type="transmembrane region" description="Helical" evidence="1">
    <location>
        <begin position="94"/>
        <end position="112"/>
    </location>
</feature>
<evidence type="ECO:0000313" key="2">
    <source>
        <dbReference type="EMBL" id="BBH52417.1"/>
    </source>
</evidence>
<dbReference type="Pfam" id="PF05437">
    <property type="entry name" value="AzlD"/>
    <property type="match status" value="1"/>
</dbReference>
<dbReference type="RefSeq" id="WP_172603764.1">
    <property type="nucleotide sequence ID" value="NZ_AP019368.1"/>
</dbReference>
<proteinExistence type="predicted"/>
<protein>
    <submittedName>
        <fullName evidence="2">Uncharacterized protein</fullName>
    </submittedName>
</protein>
<evidence type="ECO:0000313" key="3">
    <source>
        <dbReference type="Proteomes" id="UP000291236"/>
    </source>
</evidence>
<keyword evidence="1" id="KW-1133">Transmembrane helix</keyword>
<dbReference type="KEGG" id="sbf:JCM31447_08580"/>
<feature type="transmembrane region" description="Helical" evidence="1">
    <location>
        <begin position="6"/>
        <end position="28"/>
    </location>
</feature>
<sequence>MDNAILIAILGAAIVNYLFKIIPMFVVRNLDIKKNTFFKILDYASCCIIGEIIYSAAFKNASLKVLWDTRTLLYLINIIFIFMSFYICIKTGSILKSVFISLSLFSLCLYVWSF</sequence>
<accession>A0A4V0P292</accession>
<name>A0A4V0P292_FLUSA</name>
<organism evidence="2 3">
    <name type="scientific">Fluviispira sanaruensis</name>
    <dbReference type="NCBI Taxonomy" id="2493639"/>
    <lineage>
        <taxon>Bacteria</taxon>
        <taxon>Pseudomonadati</taxon>
        <taxon>Bdellovibrionota</taxon>
        <taxon>Oligoflexia</taxon>
        <taxon>Silvanigrellales</taxon>
        <taxon>Silvanigrellaceae</taxon>
        <taxon>Fluviispira</taxon>
    </lineage>
</organism>
<keyword evidence="1" id="KW-0812">Transmembrane</keyword>
<dbReference type="AlphaFoldDB" id="A0A4V0P292"/>
<keyword evidence="1" id="KW-0472">Membrane</keyword>
<evidence type="ECO:0000256" key="1">
    <source>
        <dbReference type="SAM" id="Phobius"/>
    </source>
</evidence>
<dbReference type="InterPro" id="IPR008407">
    <property type="entry name" value="Brnchd-chn_aa_trnsp_AzlD"/>
</dbReference>
<feature type="transmembrane region" description="Helical" evidence="1">
    <location>
        <begin position="71"/>
        <end position="89"/>
    </location>
</feature>
<feature type="transmembrane region" description="Helical" evidence="1">
    <location>
        <begin position="40"/>
        <end position="59"/>
    </location>
</feature>
<reference evidence="2 3" key="1">
    <citation type="submission" date="2018-12" db="EMBL/GenBank/DDBJ databases">
        <title>Rubrispira sanarue gen. nov., sp., nov., a member of the order Silvanigrellales, isolated from a brackish lake in Hamamatsu Japan.</title>
        <authorList>
            <person name="Maejima Y."/>
            <person name="Iino T."/>
            <person name="Muraguchi Y."/>
            <person name="Fukuda K."/>
            <person name="Nojiri H."/>
            <person name="Ohkuma M."/>
            <person name="Moriuchi R."/>
            <person name="Dohra H."/>
            <person name="Kimbara K."/>
            <person name="Shintani M."/>
        </authorList>
    </citation>
    <scope>NUCLEOTIDE SEQUENCE [LARGE SCALE GENOMIC DNA]</scope>
    <source>
        <strain evidence="2 3">RF1110005</strain>
    </source>
</reference>
<gene>
    <name evidence="2" type="ORF">JCM31447_08580</name>
</gene>
<keyword evidence="3" id="KW-1185">Reference proteome</keyword>
<dbReference type="Proteomes" id="UP000291236">
    <property type="component" value="Chromosome"/>
</dbReference>